<accession>A0A2U1FFC5</accession>
<dbReference type="Proteomes" id="UP000245639">
    <property type="component" value="Unassembled WGS sequence"/>
</dbReference>
<gene>
    <name evidence="2" type="ORF">C8D89_10447</name>
</gene>
<proteinExistence type="predicted"/>
<keyword evidence="3" id="KW-1185">Reference proteome</keyword>
<organism evidence="2 3">
    <name type="scientific">Actinomycetospora cinnamomea</name>
    <dbReference type="NCBI Taxonomy" id="663609"/>
    <lineage>
        <taxon>Bacteria</taxon>
        <taxon>Bacillati</taxon>
        <taxon>Actinomycetota</taxon>
        <taxon>Actinomycetes</taxon>
        <taxon>Pseudonocardiales</taxon>
        <taxon>Pseudonocardiaceae</taxon>
        <taxon>Actinomycetospora</taxon>
    </lineage>
</organism>
<evidence type="ECO:0000313" key="2">
    <source>
        <dbReference type="EMBL" id="PVZ10836.1"/>
    </source>
</evidence>
<protein>
    <submittedName>
        <fullName evidence="2">Uncharacterized protein DUF664</fullName>
    </submittedName>
</protein>
<reference evidence="2 3" key="1">
    <citation type="submission" date="2018-04" db="EMBL/GenBank/DDBJ databases">
        <title>Genomic Encyclopedia of Type Strains, Phase IV (KMG-IV): sequencing the most valuable type-strain genomes for metagenomic binning, comparative biology and taxonomic classification.</title>
        <authorList>
            <person name="Goeker M."/>
        </authorList>
    </citation>
    <scope>NUCLEOTIDE SEQUENCE [LARGE SCALE GENOMIC DNA]</scope>
    <source>
        <strain evidence="2 3">DSM 45771</strain>
    </source>
</reference>
<feature type="compositionally biased region" description="Low complexity" evidence="1">
    <location>
        <begin position="37"/>
        <end position="55"/>
    </location>
</feature>
<feature type="region of interest" description="Disordered" evidence="1">
    <location>
        <begin position="32"/>
        <end position="64"/>
    </location>
</feature>
<dbReference type="AlphaFoldDB" id="A0A2U1FFC5"/>
<dbReference type="EMBL" id="QEKW01000004">
    <property type="protein sequence ID" value="PVZ10836.1"/>
    <property type="molecule type" value="Genomic_DNA"/>
</dbReference>
<dbReference type="RefSeq" id="WP_341477313.1">
    <property type="nucleotide sequence ID" value="NZ_QEKW01000004.1"/>
</dbReference>
<evidence type="ECO:0000256" key="1">
    <source>
        <dbReference type="SAM" id="MobiDB-lite"/>
    </source>
</evidence>
<comment type="caution">
    <text evidence="2">The sequence shown here is derived from an EMBL/GenBank/DDBJ whole genome shotgun (WGS) entry which is preliminary data.</text>
</comment>
<evidence type="ECO:0000313" key="3">
    <source>
        <dbReference type="Proteomes" id="UP000245639"/>
    </source>
</evidence>
<sequence length="64" mass="6718">MDEAAAKTLHPGIQQGRDAVLWKLEGLGEYDARRPMTPTATGRTWATARAPTRGASSIPGAASP</sequence>
<name>A0A2U1FFC5_9PSEU</name>